<organism evidence="1">
    <name type="scientific">uncultured Caudovirales phage</name>
    <dbReference type="NCBI Taxonomy" id="2100421"/>
    <lineage>
        <taxon>Viruses</taxon>
        <taxon>Duplodnaviria</taxon>
        <taxon>Heunggongvirae</taxon>
        <taxon>Uroviricota</taxon>
        <taxon>Caudoviricetes</taxon>
        <taxon>Peduoviridae</taxon>
        <taxon>Maltschvirus</taxon>
        <taxon>Maltschvirus maltsch</taxon>
    </lineage>
</organism>
<sequence length="138" mass="14167">MSYNTQLSTVFVNEQADSIAAYFNDGFLEIYDGTQPATADTVATGNILVTLRFASPAFAAAINGVITAHALTSNVAVNTGTASWFRTLKSDNTTVLLDGSIGSTSGFNLVLGTTAISTGSTISITSFTHTVAKSTAGS</sequence>
<reference evidence="1" key="1">
    <citation type="submission" date="2020-04" db="EMBL/GenBank/DDBJ databases">
        <authorList>
            <person name="Chiriac C."/>
            <person name="Salcher M."/>
            <person name="Ghai R."/>
            <person name="Kavagutti S V."/>
        </authorList>
    </citation>
    <scope>NUCLEOTIDE SEQUENCE</scope>
</reference>
<evidence type="ECO:0000313" key="1">
    <source>
        <dbReference type="EMBL" id="CAB4123186.1"/>
    </source>
</evidence>
<accession>A0A6J5KPK5</accession>
<name>A0A6J5KPK5_9CAUD</name>
<proteinExistence type="predicted"/>
<dbReference type="EMBL" id="LR796167">
    <property type="protein sequence ID" value="CAB4123186.1"/>
    <property type="molecule type" value="Genomic_DNA"/>
</dbReference>
<protein>
    <submittedName>
        <fullName evidence="1">Uncharacterized protein</fullName>
    </submittedName>
</protein>
<gene>
    <name evidence="1" type="ORF">UFOVP29_345</name>
</gene>